<dbReference type="EMBL" id="BLLF01002480">
    <property type="protein sequence ID" value="GFH24238.1"/>
    <property type="molecule type" value="Genomic_DNA"/>
</dbReference>
<dbReference type="InterPro" id="IPR015915">
    <property type="entry name" value="Kelch-typ_b-propeller"/>
</dbReference>
<sequence length="96" mass="10503">MVSPQAMLVFGGCNAQGVFFNDFHVLDVITLTWSQPHLLTAPPAPRYHHSCCMINGRCVLYGGINSRQTFEGLVVVETRFDIDSMASIAAELSVMA</sequence>
<name>A0A6A0A081_HAELA</name>
<protein>
    <submittedName>
        <fullName evidence="3">Uncharacterized protein</fullName>
    </submittedName>
</protein>
<dbReference type="Pfam" id="PF24681">
    <property type="entry name" value="Kelch_KLHDC2_KLHL20_DRC7"/>
    <property type="match status" value="1"/>
</dbReference>
<evidence type="ECO:0000256" key="1">
    <source>
        <dbReference type="ARBA" id="ARBA00022441"/>
    </source>
</evidence>
<accession>A0A6A0A081</accession>
<keyword evidence="1" id="KW-0880">Kelch repeat</keyword>
<proteinExistence type="predicted"/>
<keyword evidence="4" id="KW-1185">Reference proteome</keyword>
<evidence type="ECO:0000256" key="2">
    <source>
        <dbReference type="ARBA" id="ARBA00022737"/>
    </source>
</evidence>
<dbReference type="AlphaFoldDB" id="A0A6A0A081"/>
<dbReference type="Proteomes" id="UP000485058">
    <property type="component" value="Unassembled WGS sequence"/>
</dbReference>
<evidence type="ECO:0000313" key="3">
    <source>
        <dbReference type="EMBL" id="GFH24238.1"/>
    </source>
</evidence>
<evidence type="ECO:0000313" key="4">
    <source>
        <dbReference type="Proteomes" id="UP000485058"/>
    </source>
</evidence>
<organism evidence="3 4">
    <name type="scientific">Haematococcus lacustris</name>
    <name type="common">Green alga</name>
    <name type="synonym">Haematococcus pluvialis</name>
    <dbReference type="NCBI Taxonomy" id="44745"/>
    <lineage>
        <taxon>Eukaryota</taxon>
        <taxon>Viridiplantae</taxon>
        <taxon>Chlorophyta</taxon>
        <taxon>core chlorophytes</taxon>
        <taxon>Chlorophyceae</taxon>
        <taxon>CS clade</taxon>
        <taxon>Chlamydomonadales</taxon>
        <taxon>Haematococcaceae</taxon>
        <taxon>Haematococcus</taxon>
    </lineage>
</organism>
<dbReference type="PANTHER" id="PTHR46093">
    <property type="entry name" value="ACYL-COA-BINDING DOMAIN-CONTAINING PROTEIN 5"/>
    <property type="match status" value="1"/>
</dbReference>
<comment type="caution">
    <text evidence="3">The sequence shown here is derived from an EMBL/GenBank/DDBJ whole genome shotgun (WGS) entry which is preliminary data.</text>
</comment>
<dbReference type="SUPFAM" id="SSF117281">
    <property type="entry name" value="Kelch motif"/>
    <property type="match status" value="1"/>
</dbReference>
<dbReference type="PANTHER" id="PTHR46093:SF3">
    <property type="entry name" value="ACYL-COA-BINDING DOMAIN-CONTAINING PROTEIN 4"/>
    <property type="match status" value="1"/>
</dbReference>
<reference evidence="3 4" key="1">
    <citation type="submission" date="2020-02" db="EMBL/GenBank/DDBJ databases">
        <title>Draft genome sequence of Haematococcus lacustris strain NIES-144.</title>
        <authorList>
            <person name="Morimoto D."/>
            <person name="Nakagawa S."/>
            <person name="Yoshida T."/>
            <person name="Sawayama S."/>
        </authorList>
    </citation>
    <scope>NUCLEOTIDE SEQUENCE [LARGE SCALE GENOMIC DNA]</scope>
    <source>
        <strain evidence="3 4">NIES-144</strain>
    </source>
</reference>
<feature type="non-terminal residue" evidence="3">
    <location>
        <position position="96"/>
    </location>
</feature>
<gene>
    <name evidence="3" type="ORF">HaLaN_21993</name>
</gene>
<keyword evidence="2" id="KW-0677">Repeat</keyword>
<dbReference type="Gene3D" id="2.120.10.80">
    <property type="entry name" value="Kelch-type beta propeller"/>
    <property type="match status" value="1"/>
</dbReference>